<evidence type="ECO:0000313" key="9">
    <source>
        <dbReference type="Ensembl" id="ENSTGEP00000021987.1"/>
    </source>
</evidence>
<dbReference type="CDD" id="cd00213">
    <property type="entry name" value="S-100"/>
    <property type="match status" value="1"/>
</dbReference>
<dbReference type="PANTHER" id="PTHR22571">
    <property type="entry name" value="FILAGGRIN-RELATED"/>
    <property type="match status" value="1"/>
</dbReference>
<comment type="similarity">
    <text evidence="6">Belongs to the S100-fused protein family.</text>
</comment>
<dbReference type="SMART" id="SM01394">
    <property type="entry name" value="S_100"/>
    <property type="match status" value="1"/>
</dbReference>
<dbReference type="InterPro" id="IPR013787">
    <property type="entry name" value="S100_Ca-bd_sub"/>
</dbReference>
<evidence type="ECO:0000256" key="5">
    <source>
        <dbReference type="ARBA" id="ARBA00022837"/>
    </source>
</evidence>
<proteinExistence type="inferred from homology"/>
<evidence type="ECO:0000256" key="3">
    <source>
        <dbReference type="ARBA" id="ARBA00022723"/>
    </source>
</evidence>
<dbReference type="Proteomes" id="UP000694411">
    <property type="component" value="Chromosome 1"/>
</dbReference>
<dbReference type="SUPFAM" id="SSF47473">
    <property type="entry name" value="EF-hand"/>
    <property type="match status" value="1"/>
</dbReference>
<dbReference type="InterPro" id="IPR011992">
    <property type="entry name" value="EF-hand-dom_pair"/>
</dbReference>
<dbReference type="GO" id="GO:0005634">
    <property type="term" value="C:nucleus"/>
    <property type="evidence" value="ECO:0007669"/>
    <property type="project" value="TreeGrafter"/>
</dbReference>
<keyword evidence="4" id="KW-0677">Repeat</keyword>
<dbReference type="GO" id="GO:0061436">
    <property type="term" value="P:establishment of skin barrier"/>
    <property type="evidence" value="ECO:0007669"/>
    <property type="project" value="TreeGrafter"/>
</dbReference>
<reference evidence="9" key="2">
    <citation type="submission" date="2025-08" db="UniProtKB">
        <authorList>
            <consortium name="Ensembl"/>
        </authorList>
    </citation>
    <scope>IDENTIFICATION</scope>
</reference>
<dbReference type="InterPro" id="IPR001751">
    <property type="entry name" value="S100/CaBP7/8-like_CS"/>
</dbReference>
<dbReference type="InterPro" id="IPR018247">
    <property type="entry name" value="EF_Hand_1_Ca_BS"/>
</dbReference>
<dbReference type="GO" id="GO:0046914">
    <property type="term" value="F:transition metal ion binding"/>
    <property type="evidence" value="ECO:0007669"/>
    <property type="project" value="InterPro"/>
</dbReference>
<reference evidence="9" key="1">
    <citation type="submission" date="2018-05" db="EMBL/GenBank/DDBJ databases">
        <title>Whole genome of Theropithecus gelada.</title>
        <authorList>
            <person name="Chiou K.L."/>
            <person name="Snyder-Mackler N."/>
        </authorList>
    </citation>
    <scope>NUCLEOTIDE SEQUENCE [LARGE SCALE GENOMIC DNA]</scope>
</reference>
<dbReference type="InterPro" id="IPR034325">
    <property type="entry name" value="S-100_dom"/>
</dbReference>
<keyword evidence="5 7" id="KW-0106">Calcium</keyword>
<keyword evidence="3 7" id="KW-0479">Metal-binding</keyword>
<evidence type="ECO:0000313" key="10">
    <source>
        <dbReference type="Proteomes" id="UP000694411"/>
    </source>
</evidence>
<reference evidence="9" key="3">
    <citation type="submission" date="2025-09" db="UniProtKB">
        <authorList>
            <consortium name="Ensembl"/>
        </authorList>
    </citation>
    <scope>IDENTIFICATION</scope>
</reference>
<evidence type="ECO:0000256" key="6">
    <source>
        <dbReference type="ARBA" id="ARBA00038258"/>
    </source>
</evidence>
<evidence type="ECO:0000256" key="7">
    <source>
        <dbReference type="RuleBase" id="RU361184"/>
    </source>
</evidence>
<dbReference type="InterPro" id="IPR002048">
    <property type="entry name" value="EF_hand_dom"/>
</dbReference>
<evidence type="ECO:0000256" key="1">
    <source>
        <dbReference type="ARBA" id="ARBA00004463"/>
    </source>
</evidence>
<dbReference type="Ensembl" id="ENSTGET00000026227.1">
    <property type="protein sequence ID" value="ENSTGEP00000021987.1"/>
    <property type="gene ID" value="ENSTGEG00000017761.1"/>
</dbReference>
<accession>A0A8D2FG38</accession>
<dbReference type="GO" id="GO:0001533">
    <property type="term" value="C:cornified envelope"/>
    <property type="evidence" value="ECO:0007669"/>
    <property type="project" value="TreeGrafter"/>
</dbReference>
<comment type="similarity">
    <text evidence="7">Belongs to the S-100 family.</text>
</comment>
<dbReference type="InterPro" id="IPR052503">
    <property type="entry name" value="S100-fused_Epidermal_Struct"/>
</dbReference>
<name>A0A8D2FG38_THEGE</name>
<keyword evidence="2" id="KW-0597">Phosphoprotein</keyword>
<dbReference type="Gene3D" id="1.10.238.10">
    <property type="entry name" value="EF-hand"/>
    <property type="match status" value="1"/>
</dbReference>
<evidence type="ECO:0000256" key="2">
    <source>
        <dbReference type="ARBA" id="ARBA00022553"/>
    </source>
</evidence>
<dbReference type="PANTHER" id="PTHR22571:SF24">
    <property type="entry name" value="FILAGGRIN-2"/>
    <property type="match status" value="1"/>
</dbReference>
<dbReference type="AlphaFoldDB" id="A0A8D2FG38"/>
<sequence>MPQLLRNINGIIEAFRRYARTEGSCTALTRGELKRLLEQEFADNPDDPDTVDVIMHMLDRDHDRRLDFTEFLLMIFKLTMACNKGLKKFQSFKIWIFQILF</sequence>
<feature type="domain" description="EF-hand" evidence="8">
    <location>
        <begin position="46"/>
        <end position="81"/>
    </location>
</feature>
<organism evidence="9 10">
    <name type="scientific">Theropithecus gelada</name>
    <name type="common">Gelada baboon</name>
    <dbReference type="NCBI Taxonomy" id="9565"/>
    <lineage>
        <taxon>Eukaryota</taxon>
        <taxon>Metazoa</taxon>
        <taxon>Chordata</taxon>
        <taxon>Craniata</taxon>
        <taxon>Vertebrata</taxon>
        <taxon>Euteleostomi</taxon>
        <taxon>Mammalia</taxon>
        <taxon>Eutheria</taxon>
        <taxon>Euarchontoglires</taxon>
        <taxon>Primates</taxon>
        <taxon>Haplorrhini</taxon>
        <taxon>Catarrhini</taxon>
        <taxon>Cercopithecidae</taxon>
        <taxon>Cercopithecinae</taxon>
        <taxon>Theropithecus</taxon>
    </lineage>
</organism>
<dbReference type="PROSITE" id="PS00303">
    <property type="entry name" value="S100_CABP"/>
    <property type="match status" value="1"/>
</dbReference>
<dbReference type="PROSITE" id="PS50222">
    <property type="entry name" value="EF_HAND_2"/>
    <property type="match status" value="1"/>
</dbReference>
<evidence type="ECO:0000256" key="4">
    <source>
        <dbReference type="ARBA" id="ARBA00022737"/>
    </source>
</evidence>
<protein>
    <recommendedName>
        <fullName evidence="7">Protein S100</fullName>
    </recommendedName>
    <alternativeName>
        <fullName evidence="7">S100 calcium-binding protein</fullName>
    </alternativeName>
</protein>
<keyword evidence="10" id="KW-1185">Reference proteome</keyword>
<comment type="subcellular location">
    <subcellularLocation>
        <location evidence="1">Cytoplasmic granule</location>
    </subcellularLocation>
</comment>
<evidence type="ECO:0000259" key="8">
    <source>
        <dbReference type="PROSITE" id="PS50222"/>
    </source>
</evidence>
<dbReference type="PROSITE" id="PS00018">
    <property type="entry name" value="EF_HAND_1"/>
    <property type="match status" value="1"/>
</dbReference>
<dbReference type="GO" id="GO:0005509">
    <property type="term" value="F:calcium ion binding"/>
    <property type="evidence" value="ECO:0007669"/>
    <property type="project" value="InterPro"/>
</dbReference>
<dbReference type="GO" id="GO:0036457">
    <property type="term" value="C:keratohyalin granule"/>
    <property type="evidence" value="ECO:0007669"/>
    <property type="project" value="TreeGrafter"/>
</dbReference>
<dbReference type="Pfam" id="PF01023">
    <property type="entry name" value="S_100"/>
    <property type="match status" value="1"/>
</dbReference>